<reference evidence="2" key="1">
    <citation type="journal article" date="2023" name="GigaByte">
        <title>Genome assembly of the bearded iris, Iris pallida Lam.</title>
        <authorList>
            <person name="Bruccoleri R.E."/>
            <person name="Oakeley E.J."/>
            <person name="Faust A.M.E."/>
            <person name="Altorfer M."/>
            <person name="Dessus-Babus S."/>
            <person name="Burckhardt D."/>
            <person name="Oertli M."/>
            <person name="Naumann U."/>
            <person name="Petersen F."/>
            <person name="Wong J."/>
        </authorList>
    </citation>
    <scope>NUCLEOTIDE SEQUENCE</scope>
    <source>
        <strain evidence="2">GSM-AAB239-AS_SAM_17_03QT</strain>
    </source>
</reference>
<protein>
    <submittedName>
        <fullName evidence="2">Uncharacterized protein</fullName>
    </submittedName>
</protein>
<feature type="compositionally biased region" description="Basic residues" evidence="1">
    <location>
        <begin position="1"/>
        <end position="13"/>
    </location>
</feature>
<evidence type="ECO:0000313" key="2">
    <source>
        <dbReference type="EMBL" id="KAJ6809855.1"/>
    </source>
</evidence>
<organism evidence="2 3">
    <name type="scientific">Iris pallida</name>
    <name type="common">Sweet iris</name>
    <dbReference type="NCBI Taxonomy" id="29817"/>
    <lineage>
        <taxon>Eukaryota</taxon>
        <taxon>Viridiplantae</taxon>
        <taxon>Streptophyta</taxon>
        <taxon>Embryophyta</taxon>
        <taxon>Tracheophyta</taxon>
        <taxon>Spermatophyta</taxon>
        <taxon>Magnoliopsida</taxon>
        <taxon>Liliopsida</taxon>
        <taxon>Asparagales</taxon>
        <taxon>Iridaceae</taxon>
        <taxon>Iridoideae</taxon>
        <taxon>Irideae</taxon>
        <taxon>Iris</taxon>
    </lineage>
</organism>
<feature type="region of interest" description="Disordered" evidence="1">
    <location>
        <begin position="1"/>
        <end position="32"/>
    </location>
</feature>
<comment type="caution">
    <text evidence="2">The sequence shown here is derived from an EMBL/GenBank/DDBJ whole genome shotgun (WGS) entry which is preliminary data.</text>
</comment>
<dbReference type="AlphaFoldDB" id="A0AAX6F1K0"/>
<feature type="compositionally biased region" description="Basic and acidic residues" evidence="1">
    <location>
        <begin position="139"/>
        <end position="154"/>
    </location>
</feature>
<keyword evidence="3" id="KW-1185">Reference proteome</keyword>
<evidence type="ECO:0000313" key="3">
    <source>
        <dbReference type="Proteomes" id="UP001140949"/>
    </source>
</evidence>
<dbReference type="EMBL" id="JANAVB010032820">
    <property type="protein sequence ID" value="KAJ6809855.1"/>
    <property type="molecule type" value="Genomic_DNA"/>
</dbReference>
<accession>A0AAX6F1K0</accession>
<dbReference type="Proteomes" id="UP001140949">
    <property type="component" value="Unassembled WGS sequence"/>
</dbReference>
<gene>
    <name evidence="2" type="ORF">M6B38_159550</name>
</gene>
<name>A0AAX6F1K0_IRIPA</name>
<feature type="compositionally biased region" description="Basic and acidic residues" evidence="1">
    <location>
        <begin position="14"/>
        <end position="23"/>
    </location>
</feature>
<reference evidence="2" key="2">
    <citation type="submission" date="2023-04" db="EMBL/GenBank/DDBJ databases">
        <authorList>
            <person name="Bruccoleri R.E."/>
            <person name="Oakeley E.J."/>
            <person name="Faust A.-M."/>
            <person name="Dessus-Babus S."/>
            <person name="Altorfer M."/>
            <person name="Burckhardt D."/>
            <person name="Oertli M."/>
            <person name="Naumann U."/>
            <person name="Petersen F."/>
            <person name="Wong J."/>
        </authorList>
    </citation>
    <scope>NUCLEOTIDE SEQUENCE</scope>
    <source>
        <strain evidence="2">GSM-AAB239-AS_SAM_17_03QT</strain>
        <tissue evidence="2">Leaf</tissue>
    </source>
</reference>
<proteinExistence type="predicted"/>
<sequence>MKKNQQYRSRKSWGRVDRGDAHRDRRGCRSSASVTEIWLEWRSGGEGFGVNGGGARTRRSAVVPASVADVLADAGRVVSSGDLRCDELDADGSGLQATGSNSWQRNLSMVLGLERPARNSKSRHGVRGGGGRIWTPTTSRRDGVRRSWPVEDGRGSISGGGRLTPATRRWMADSSGGAPRAERERV</sequence>
<evidence type="ECO:0000256" key="1">
    <source>
        <dbReference type="SAM" id="MobiDB-lite"/>
    </source>
</evidence>
<feature type="region of interest" description="Disordered" evidence="1">
    <location>
        <begin position="118"/>
        <end position="186"/>
    </location>
</feature>